<evidence type="ECO:0000256" key="1">
    <source>
        <dbReference type="ARBA" id="ARBA00022737"/>
    </source>
</evidence>
<dbReference type="KEGG" id="hor:Hore_14070"/>
<dbReference type="Pfam" id="PF12848">
    <property type="entry name" value="ABC_tran_Xtn"/>
    <property type="match status" value="1"/>
</dbReference>
<dbReference type="OrthoDB" id="9801441at2"/>
<evidence type="ECO:0000256" key="2">
    <source>
        <dbReference type="ARBA" id="ARBA00022741"/>
    </source>
</evidence>
<keyword evidence="1" id="KW-0677">Repeat</keyword>
<organism evidence="7 8">
    <name type="scientific">Halothermothrix orenii (strain H 168 / OCM 544 / DSM 9562)</name>
    <dbReference type="NCBI Taxonomy" id="373903"/>
    <lineage>
        <taxon>Bacteria</taxon>
        <taxon>Bacillati</taxon>
        <taxon>Bacillota</taxon>
        <taxon>Clostridia</taxon>
        <taxon>Halanaerobiales</taxon>
        <taxon>Halothermotrichaceae</taxon>
        <taxon>Halothermothrix</taxon>
    </lineage>
</organism>
<feature type="compositionally biased region" description="Basic and acidic residues" evidence="5">
    <location>
        <begin position="555"/>
        <end position="573"/>
    </location>
</feature>
<dbReference type="EMBL" id="CP001098">
    <property type="protein sequence ID" value="ACL70156.1"/>
    <property type="molecule type" value="Genomic_DNA"/>
</dbReference>
<dbReference type="FunFam" id="3.40.50.300:FF:000011">
    <property type="entry name" value="Putative ABC transporter ATP-binding component"/>
    <property type="match status" value="1"/>
</dbReference>
<dbReference type="InterPro" id="IPR003439">
    <property type="entry name" value="ABC_transporter-like_ATP-bd"/>
</dbReference>
<protein>
    <submittedName>
        <fullName evidence="7">ABC transporter related</fullName>
    </submittedName>
</protein>
<keyword evidence="8" id="KW-1185">Reference proteome</keyword>
<sequence>MSVVSIRNINKSYGIEEVLKGFSLDINQGEKVGLIGVNGSGKTTLFKIICGLEPVSSGDLVLKKGLSIGYLNQMPDFNPENTLYQELKKVFSDLIMMEREINNLEIKIAEQGKRAEDDEDVKFLMKKYSKLRNNFEMRGGYGYNSKIKQVAVGLGFTHEELDKKVGKLSGGEKTRLGLVKLLLSEPDLLLLDEPTNHLDLSSIDWLENFLQDYRGTVIVISHDRYFLDHVVDRIVELRDGRDEVYYGNYSYYLKERKKRYEQQLKKYENQQKEIKKMEEAIKRLRQWGSQGDNQKFFKKAKSMEKALERMEKIDKPTLDDQKIKLDFSVEKRSGNEVLRVESLSKSFGTNVLFEDLKLGIYWGEKVAVIGKNGTGKTTLLKIITGDLKPDSGRIKLGSNVRIGYYSQTFEGFDPEDDLVTALQRELVVSEGEARNKLASFLFTGDDVFKKVKDLSGGEKSRLRLLQLMYGDYNFLVLDEPTNHLDLTSREVLEEALKQYPGTMLIVSHDRYLLNKVTNLTYELEDGSLTKYHGNYDYYLKKKKQLNGDISSQGKSGKEEKTKSDYELRKEQKKKERKRKKQLKRLEEDIEALEVRKETIEQEMVRPENLDDFELLASLKEEYMNIEQELNELYSRWEKMI</sequence>
<dbReference type="InterPro" id="IPR032524">
    <property type="entry name" value="ABC_tran_C"/>
</dbReference>
<dbReference type="Proteomes" id="UP000000719">
    <property type="component" value="Chromosome"/>
</dbReference>
<evidence type="ECO:0000313" key="7">
    <source>
        <dbReference type="EMBL" id="ACL70156.1"/>
    </source>
</evidence>
<dbReference type="Pfam" id="PF16326">
    <property type="entry name" value="ABC_tran_CTD"/>
    <property type="match status" value="1"/>
</dbReference>
<dbReference type="InterPro" id="IPR032781">
    <property type="entry name" value="ABC_tran_Xtn"/>
</dbReference>
<dbReference type="HOGENOM" id="CLU_000604_36_0_9"/>
<dbReference type="Gene3D" id="1.10.287.380">
    <property type="entry name" value="Valyl-tRNA synthetase, C-terminal domain"/>
    <property type="match status" value="1"/>
</dbReference>
<feature type="domain" description="ABC transporter" evidence="6">
    <location>
        <begin position="4"/>
        <end position="264"/>
    </location>
</feature>
<dbReference type="PROSITE" id="PS50893">
    <property type="entry name" value="ABC_TRANSPORTER_2"/>
    <property type="match status" value="2"/>
</dbReference>
<dbReference type="SUPFAM" id="SSF52540">
    <property type="entry name" value="P-loop containing nucleoside triphosphate hydrolases"/>
    <property type="match status" value="2"/>
</dbReference>
<dbReference type="AlphaFoldDB" id="B8CXY7"/>
<evidence type="ECO:0000256" key="3">
    <source>
        <dbReference type="ARBA" id="ARBA00022840"/>
    </source>
</evidence>
<feature type="region of interest" description="Disordered" evidence="5">
    <location>
        <begin position="548"/>
        <end position="580"/>
    </location>
</feature>
<evidence type="ECO:0000256" key="4">
    <source>
        <dbReference type="SAM" id="Coils"/>
    </source>
</evidence>
<feature type="coiled-coil region" evidence="4">
    <location>
        <begin position="87"/>
        <end position="114"/>
    </location>
</feature>
<dbReference type="PROSITE" id="PS00211">
    <property type="entry name" value="ABC_TRANSPORTER_1"/>
    <property type="match status" value="2"/>
</dbReference>
<keyword evidence="3" id="KW-0067">ATP-binding</keyword>
<dbReference type="NCBIfam" id="NF000355">
    <property type="entry name" value="ribo_prot_ABC_F"/>
    <property type="match status" value="1"/>
</dbReference>
<dbReference type="InterPro" id="IPR027417">
    <property type="entry name" value="P-loop_NTPase"/>
</dbReference>
<dbReference type="InterPro" id="IPR003593">
    <property type="entry name" value="AAA+_ATPase"/>
</dbReference>
<proteinExistence type="predicted"/>
<dbReference type="GO" id="GO:0005524">
    <property type="term" value="F:ATP binding"/>
    <property type="evidence" value="ECO:0007669"/>
    <property type="project" value="UniProtKB-KW"/>
</dbReference>
<dbReference type="CDD" id="cd03221">
    <property type="entry name" value="ABCF_EF-3"/>
    <property type="match status" value="2"/>
</dbReference>
<evidence type="ECO:0000259" key="6">
    <source>
        <dbReference type="PROSITE" id="PS50893"/>
    </source>
</evidence>
<dbReference type="Pfam" id="PF00005">
    <property type="entry name" value="ABC_tran"/>
    <property type="match status" value="2"/>
</dbReference>
<gene>
    <name evidence="7" type="ordered locus">Hore_14070</name>
</gene>
<dbReference type="FunFam" id="3.40.50.300:FF:000309">
    <property type="entry name" value="ABC transporter ATP-binding protein"/>
    <property type="match status" value="1"/>
</dbReference>
<dbReference type="STRING" id="373903.Hore_14070"/>
<dbReference type="InterPro" id="IPR037118">
    <property type="entry name" value="Val-tRNA_synth_C_sf"/>
</dbReference>
<dbReference type="Gene3D" id="3.40.50.300">
    <property type="entry name" value="P-loop containing nucleotide triphosphate hydrolases"/>
    <property type="match status" value="2"/>
</dbReference>
<dbReference type="GO" id="GO:0003677">
    <property type="term" value="F:DNA binding"/>
    <property type="evidence" value="ECO:0007669"/>
    <property type="project" value="InterPro"/>
</dbReference>
<dbReference type="SMART" id="SM00382">
    <property type="entry name" value="AAA"/>
    <property type="match status" value="2"/>
</dbReference>
<accession>B8CXY7</accession>
<reference evidence="7 8" key="1">
    <citation type="journal article" date="2009" name="PLoS ONE">
        <title>Genome analysis of the anaerobic thermohalophilic bacterium Halothermothrix orenii.</title>
        <authorList>
            <person name="Mavromatis K."/>
            <person name="Ivanova N."/>
            <person name="Anderson I."/>
            <person name="Lykidis A."/>
            <person name="Hooper S.D."/>
            <person name="Sun H."/>
            <person name="Kunin V."/>
            <person name="Lapidus A."/>
            <person name="Hugenholtz P."/>
            <person name="Patel B."/>
            <person name="Kyrpides N.C."/>
        </authorList>
    </citation>
    <scope>NUCLEOTIDE SEQUENCE [LARGE SCALE GENOMIC DNA]</scope>
    <source>
        <strain evidence="8">H 168 / OCM 544 / DSM 9562</strain>
    </source>
</reference>
<dbReference type="eggNOG" id="COG0488">
    <property type="taxonomic scope" value="Bacteria"/>
</dbReference>
<evidence type="ECO:0000256" key="5">
    <source>
        <dbReference type="SAM" id="MobiDB-lite"/>
    </source>
</evidence>
<dbReference type="PANTHER" id="PTHR42855:SF2">
    <property type="entry name" value="DRUG RESISTANCE ABC TRANSPORTER,ATP-BINDING PROTEIN"/>
    <property type="match status" value="1"/>
</dbReference>
<dbReference type="PANTHER" id="PTHR42855">
    <property type="entry name" value="ABC TRANSPORTER ATP-BINDING SUBUNIT"/>
    <property type="match status" value="1"/>
</dbReference>
<dbReference type="RefSeq" id="WP_012636339.1">
    <property type="nucleotide sequence ID" value="NC_011899.1"/>
</dbReference>
<dbReference type="InterPro" id="IPR017871">
    <property type="entry name" value="ABC_transporter-like_CS"/>
</dbReference>
<keyword evidence="2" id="KW-0547">Nucleotide-binding</keyword>
<name>B8CXY7_HALOH</name>
<dbReference type="InterPro" id="IPR051309">
    <property type="entry name" value="ABCF_ATPase"/>
</dbReference>
<evidence type="ECO:0000313" key="8">
    <source>
        <dbReference type="Proteomes" id="UP000000719"/>
    </source>
</evidence>
<keyword evidence="4" id="KW-0175">Coiled coil</keyword>
<feature type="domain" description="ABC transporter" evidence="6">
    <location>
        <begin position="338"/>
        <end position="550"/>
    </location>
</feature>
<dbReference type="GO" id="GO:0016887">
    <property type="term" value="F:ATP hydrolysis activity"/>
    <property type="evidence" value="ECO:0007669"/>
    <property type="project" value="InterPro"/>
</dbReference>
<feature type="coiled-coil region" evidence="4">
    <location>
        <begin position="250"/>
        <end position="287"/>
    </location>
</feature>